<evidence type="ECO:0000256" key="1">
    <source>
        <dbReference type="SAM" id="MobiDB-lite"/>
    </source>
</evidence>
<dbReference type="Proteomes" id="UP000523955">
    <property type="component" value="Unassembled WGS sequence"/>
</dbReference>
<keyword evidence="4" id="KW-0808">Transferase</keyword>
<keyword evidence="5" id="KW-1185">Reference proteome</keyword>
<dbReference type="SUPFAM" id="SSF53448">
    <property type="entry name" value="Nucleotide-diphospho-sugar transferases"/>
    <property type="match status" value="1"/>
</dbReference>
<gene>
    <name evidence="4" type="ORF">H5V45_04495</name>
</gene>
<reference evidence="4 5" key="1">
    <citation type="submission" date="2020-08" db="EMBL/GenBank/DDBJ databases">
        <authorList>
            <person name="Seo M.-J."/>
        </authorList>
    </citation>
    <scope>NUCLEOTIDE SEQUENCE [LARGE SCALE GENOMIC DNA]</scope>
    <source>
        <strain evidence="4 5">KIGAM211</strain>
    </source>
</reference>
<feature type="domain" description="Glycosyltransferase 2-like" evidence="2">
    <location>
        <begin position="210"/>
        <end position="304"/>
    </location>
</feature>
<comment type="caution">
    <text evidence="4">The sequence shown here is derived from an EMBL/GenBank/DDBJ whole genome shotgun (WGS) entry which is preliminary data.</text>
</comment>
<dbReference type="PANTHER" id="PTHR43685:SF2">
    <property type="entry name" value="GLYCOSYLTRANSFERASE 2-LIKE DOMAIN-CONTAINING PROTEIN"/>
    <property type="match status" value="1"/>
</dbReference>
<evidence type="ECO:0000313" key="4">
    <source>
        <dbReference type="EMBL" id="MBB6626578.1"/>
    </source>
</evidence>
<dbReference type="AlphaFoldDB" id="A0A7X0VAX7"/>
<sequence>MKFPRRRPAPDAAEPPPREAVAGPVRRLVAAGLVDRAFCEASSGQAFASDLAAAQAFDGSGGRWSPHPLVDLGSLPARVRTRLEERAAGPLLRHLEGPGSRRRLGPLFDARAVSGTDEERAAHPGGSLGLFLATARAETPLPGGRGLTWGRARDLLLEHARVVQEQRPVAGPLAAEPRDAVRRSGLGRAPGRLSVLVAVDDEVGPAATLNGVAAVLRSSPGVDLEVVVLDHGSPPLAAMTLAAGLLGDDRVRLVRLPRRLDRASARDLAVAASTGEHVLLLAPGSEPRPGWWEPLVAHLADPLVLGVQPLLLEPDDTIRSAGTVLVDGSDAPRHHLVGHPLEDARTRGGTGFAAVSTEALLLRAEDVVALGGLDPRLPDGHADLDLCLRAGELRAGHFAVEPSSLVTRHGPATPLPTLPVDGHGPLLERWRGRSPSAQAPDGRRWALTIAAPGGEKGDRWGDVHFARSLARALAARGQDPVLVRHGAQDVAPAGPDAVALHLRGLDPVRPVDGRVNVVWVISHPEDVDPEELVGVDRVFAASSMWAREMSHRSGRPVEPLLQATDLALRPDRSSPVGDGSRPLFVGNTHAGRPRRIVLDAVAAGVPVEVHGPGWEGVLPDGHLRSAYVANDALMALYRRHGLVLADHWGDMATHGFLANRLFDAVAAGARVVCDDVPGTEALEGAVQVYRTPDELAFLCSPAGRSRWPSDEEMAAIADRVAVAHSFDRRAEQLADAVTALRRA</sequence>
<dbReference type="PANTHER" id="PTHR43685">
    <property type="entry name" value="GLYCOSYLTRANSFERASE"/>
    <property type="match status" value="1"/>
</dbReference>
<evidence type="ECO:0000313" key="5">
    <source>
        <dbReference type="Proteomes" id="UP000523955"/>
    </source>
</evidence>
<dbReference type="GO" id="GO:0016740">
    <property type="term" value="F:transferase activity"/>
    <property type="evidence" value="ECO:0007669"/>
    <property type="project" value="UniProtKB-KW"/>
</dbReference>
<accession>A0A7X0VAX7</accession>
<protein>
    <submittedName>
        <fullName evidence="4">Glycosyltransferase</fullName>
    </submittedName>
</protein>
<dbReference type="RefSeq" id="WP_185251836.1">
    <property type="nucleotide sequence ID" value="NZ_JACKXE010000001.1"/>
</dbReference>
<dbReference type="InterPro" id="IPR029044">
    <property type="entry name" value="Nucleotide-diphossugar_trans"/>
</dbReference>
<dbReference type="EMBL" id="JACKXE010000001">
    <property type="protein sequence ID" value="MBB6626578.1"/>
    <property type="molecule type" value="Genomic_DNA"/>
</dbReference>
<dbReference type="InterPro" id="IPR055259">
    <property type="entry name" value="YkvP/CgeB_Glyco_trans-like"/>
</dbReference>
<dbReference type="InterPro" id="IPR001173">
    <property type="entry name" value="Glyco_trans_2-like"/>
</dbReference>
<dbReference type="Pfam" id="PF00535">
    <property type="entry name" value="Glycos_transf_2"/>
    <property type="match status" value="1"/>
</dbReference>
<evidence type="ECO:0000259" key="3">
    <source>
        <dbReference type="Pfam" id="PF13524"/>
    </source>
</evidence>
<organism evidence="4 5">
    <name type="scientific">Nocardioides luti</name>
    <dbReference type="NCBI Taxonomy" id="2761101"/>
    <lineage>
        <taxon>Bacteria</taxon>
        <taxon>Bacillati</taxon>
        <taxon>Actinomycetota</taxon>
        <taxon>Actinomycetes</taxon>
        <taxon>Propionibacteriales</taxon>
        <taxon>Nocardioidaceae</taxon>
        <taxon>Nocardioides</taxon>
    </lineage>
</organism>
<proteinExistence type="predicted"/>
<evidence type="ECO:0000259" key="2">
    <source>
        <dbReference type="Pfam" id="PF00535"/>
    </source>
</evidence>
<dbReference type="Pfam" id="PF13524">
    <property type="entry name" value="Glyco_trans_1_2"/>
    <property type="match status" value="1"/>
</dbReference>
<feature type="domain" description="Spore protein YkvP/CgeB glycosyl transferase-like" evidence="3">
    <location>
        <begin position="595"/>
        <end position="734"/>
    </location>
</feature>
<feature type="region of interest" description="Disordered" evidence="1">
    <location>
        <begin position="1"/>
        <end position="20"/>
    </location>
</feature>
<dbReference type="InterPro" id="IPR050834">
    <property type="entry name" value="Glycosyltransf_2"/>
</dbReference>
<dbReference type="Gene3D" id="3.90.550.10">
    <property type="entry name" value="Spore Coat Polysaccharide Biosynthesis Protein SpsA, Chain A"/>
    <property type="match status" value="1"/>
</dbReference>
<name>A0A7X0VAX7_9ACTN</name>